<keyword evidence="2" id="KW-1185">Reference proteome</keyword>
<comment type="caution">
    <text evidence="1">The sequence shown here is derived from an EMBL/GenBank/DDBJ whole genome shotgun (WGS) entry which is preliminary data.</text>
</comment>
<gene>
    <name evidence="1" type="ORF">Vadar_033208</name>
</gene>
<proteinExistence type="predicted"/>
<evidence type="ECO:0000313" key="1">
    <source>
        <dbReference type="EMBL" id="KAH7848050.1"/>
    </source>
</evidence>
<accession>A0ACB7Y531</accession>
<name>A0ACB7Y531_9ERIC</name>
<dbReference type="EMBL" id="CM037155">
    <property type="protein sequence ID" value="KAH7848050.1"/>
    <property type="molecule type" value="Genomic_DNA"/>
</dbReference>
<dbReference type="Proteomes" id="UP000828048">
    <property type="component" value="Chromosome 5"/>
</dbReference>
<sequence>MKSTNDSNNGSKWLGFSLLPFIKMEAAAAASHPLDNHQNHYYNHQSQSVPPTPFCFSPPHHYNTHYTPAFCYGVGENSAFHSSSLPIMPLKSDGSLCIMEALPSSQQQQGMLQNSSSPKLEDFLGGTATMAAHETEAMALSLDSMYYPQNMEEETTRQTLLNHQDIHEVQNHPFYSGIYQTPLGEEEEQETEETGDELTCFKNWVSSCQYPDTQSLHQQMNNDSFADNGGGFGSNKSNGVMGCGDLQSLTLSMSPGSQSSCVTAAAQRQISPTGISESVGVERKKRGFGKVGQKQTVHRKSIETFGHRTSQYRGVTRHRWTGRYEAHLWDNSCKKEGQSRKGRQVYLGGYDLEEKAARSYDLAALKYWGPSTHTNFPLENYRDQLEEMKNMTRQEYVAHLRRRSSGFSRGASIYRGVTRHHQHGRWQARIGRVAGNKDLYLGTFSTQEEAAEAYDIAAIKFRGVTAVTNFDTSRYDVERINASDTLLTGDDAKKNKERESGNEAIGHDPSARITDGNSHSDWKMELYRSPNQNEKQPCLGNYGGNFSFTMALQNLIGVGSANPNDTMVDGSSKVGGAHFSDPSSLVTSLSSSREASPIAPISMAHLPVFAAWSET</sequence>
<evidence type="ECO:0000313" key="2">
    <source>
        <dbReference type="Proteomes" id="UP000828048"/>
    </source>
</evidence>
<protein>
    <submittedName>
        <fullName evidence="1">Uncharacterized protein</fullName>
    </submittedName>
</protein>
<reference evidence="1 2" key="1">
    <citation type="journal article" date="2021" name="Hortic Res">
        <title>High-quality reference genome and annotation aids understanding of berry development for evergreen blueberry (Vaccinium darrowii).</title>
        <authorList>
            <person name="Yu J."/>
            <person name="Hulse-Kemp A.M."/>
            <person name="Babiker E."/>
            <person name="Staton M."/>
        </authorList>
    </citation>
    <scope>NUCLEOTIDE SEQUENCE [LARGE SCALE GENOMIC DNA]</scope>
    <source>
        <strain evidence="2">cv. NJ 8807/NJ 8810</strain>
        <tissue evidence="1">Young leaf</tissue>
    </source>
</reference>
<organism evidence="1 2">
    <name type="scientific">Vaccinium darrowii</name>
    <dbReference type="NCBI Taxonomy" id="229202"/>
    <lineage>
        <taxon>Eukaryota</taxon>
        <taxon>Viridiplantae</taxon>
        <taxon>Streptophyta</taxon>
        <taxon>Embryophyta</taxon>
        <taxon>Tracheophyta</taxon>
        <taxon>Spermatophyta</taxon>
        <taxon>Magnoliopsida</taxon>
        <taxon>eudicotyledons</taxon>
        <taxon>Gunneridae</taxon>
        <taxon>Pentapetalae</taxon>
        <taxon>asterids</taxon>
        <taxon>Ericales</taxon>
        <taxon>Ericaceae</taxon>
        <taxon>Vaccinioideae</taxon>
        <taxon>Vaccinieae</taxon>
        <taxon>Vaccinium</taxon>
    </lineage>
</organism>